<name>A0A319DM43_9EURO</name>
<proteinExistence type="predicted"/>
<accession>A0A319DM43</accession>
<protein>
    <submittedName>
        <fullName evidence="1">Uncharacterized protein</fullName>
    </submittedName>
</protein>
<dbReference type="Proteomes" id="UP000247810">
    <property type="component" value="Unassembled WGS sequence"/>
</dbReference>
<gene>
    <name evidence="1" type="ORF">BO71DRAFT_425894</name>
</gene>
<dbReference type="EMBL" id="KZ825809">
    <property type="protein sequence ID" value="PYH98645.1"/>
    <property type="molecule type" value="Genomic_DNA"/>
</dbReference>
<sequence length="159" mass="17709">MSSGVQRPSGGLGCQQNIQACPSGFGPVFVIPHELARWETTNKTVAFIGAEREPLNIHLPDGSWVADSIYYFRRRILFAEDESEIYISVFEYTSVDTARLRHATGATKGTYDGLKQARVATELKDGKRVIEVTYGPSVFREDNTKSFVNYSDSGAFVFK</sequence>
<dbReference type="VEuPathDB" id="FungiDB:BO71DRAFT_425894"/>
<reference evidence="1 2" key="1">
    <citation type="submission" date="2018-02" db="EMBL/GenBank/DDBJ databases">
        <title>The genomes of Aspergillus section Nigri reveals drivers in fungal speciation.</title>
        <authorList>
            <consortium name="DOE Joint Genome Institute"/>
            <person name="Vesth T.C."/>
            <person name="Nybo J."/>
            <person name="Theobald S."/>
            <person name="Brandl J."/>
            <person name="Frisvad J.C."/>
            <person name="Nielsen K.F."/>
            <person name="Lyhne E.K."/>
            <person name="Kogle M.E."/>
            <person name="Kuo A."/>
            <person name="Riley R."/>
            <person name="Clum A."/>
            <person name="Nolan M."/>
            <person name="Lipzen A."/>
            <person name="Salamov A."/>
            <person name="Henrissat B."/>
            <person name="Wiebenga A."/>
            <person name="De vries R.P."/>
            <person name="Grigoriev I.V."/>
            <person name="Mortensen U.H."/>
            <person name="Andersen M.R."/>
            <person name="Baker S.E."/>
        </authorList>
    </citation>
    <scope>NUCLEOTIDE SEQUENCE [LARGE SCALE GENOMIC DNA]</scope>
    <source>
        <strain evidence="1 2">CBS 707.79</strain>
    </source>
</reference>
<organism evidence="1 2">
    <name type="scientific">Aspergillus ellipticus CBS 707.79</name>
    <dbReference type="NCBI Taxonomy" id="1448320"/>
    <lineage>
        <taxon>Eukaryota</taxon>
        <taxon>Fungi</taxon>
        <taxon>Dikarya</taxon>
        <taxon>Ascomycota</taxon>
        <taxon>Pezizomycotina</taxon>
        <taxon>Eurotiomycetes</taxon>
        <taxon>Eurotiomycetidae</taxon>
        <taxon>Eurotiales</taxon>
        <taxon>Aspergillaceae</taxon>
        <taxon>Aspergillus</taxon>
        <taxon>Aspergillus subgen. Circumdati</taxon>
    </lineage>
</organism>
<dbReference type="AlphaFoldDB" id="A0A319DM43"/>
<evidence type="ECO:0000313" key="1">
    <source>
        <dbReference type="EMBL" id="PYH98645.1"/>
    </source>
</evidence>
<keyword evidence="2" id="KW-1185">Reference proteome</keyword>
<evidence type="ECO:0000313" key="2">
    <source>
        <dbReference type="Proteomes" id="UP000247810"/>
    </source>
</evidence>